<keyword evidence="4" id="KW-1185">Reference proteome</keyword>
<dbReference type="EMBL" id="LFZW01000001">
    <property type="protein sequence ID" value="KMY49775.1"/>
    <property type="molecule type" value="Genomic_DNA"/>
</dbReference>
<sequence length="126" mass="14429">MTSHIPEQLTLDEELFQADIKPYYWVNQSNNLINLTQDLTLTERRLVYSLIALVQPDDHDFKTYIISIKDLADLIGLKGNSFHERVESAIDGLMKKQIILQTGEGKHSIVDKIQWVQRATYINGSG</sequence>
<gene>
    <name evidence="3" type="ORF">AC625_09680</name>
</gene>
<dbReference type="Proteomes" id="UP000037146">
    <property type="component" value="Unassembled WGS sequence"/>
</dbReference>
<organism evidence="3 4">
    <name type="scientific">Peribacillus loiseleuriae</name>
    <dbReference type="NCBI Taxonomy" id="1679170"/>
    <lineage>
        <taxon>Bacteria</taxon>
        <taxon>Bacillati</taxon>
        <taxon>Bacillota</taxon>
        <taxon>Bacilli</taxon>
        <taxon>Bacillales</taxon>
        <taxon>Bacillaceae</taxon>
        <taxon>Peribacillus</taxon>
    </lineage>
</organism>
<evidence type="ECO:0000259" key="2">
    <source>
        <dbReference type="Pfam" id="PF01051"/>
    </source>
</evidence>
<dbReference type="AlphaFoldDB" id="A0A0K9GT10"/>
<dbReference type="InterPro" id="IPR036388">
    <property type="entry name" value="WH-like_DNA-bd_sf"/>
</dbReference>
<accession>A0A0K9GT10</accession>
<name>A0A0K9GT10_9BACI</name>
<evidence type="ECO:0000313" key="4">
    <source>
        <dbReference type="Proteomes" id="UP000037146"/>
    </source>
</evidence>
<dbReference type="PATRIC" id="fig|1679170.3.peg.2148"/>
<comment type="caution">
    <text evidence="3">The sequence shown here is derived from an EMBL/GenBank/DDBJ whole genome shotgun (WGS) entry which is preliminary data.</text>
</comment>
<evidence type="ECO:0000313" key="3">
    <source>
        <dbReference type="EMBL" id="KMY49775.1"/>
    </source>
</evidence>
<dbReference type="InterPro" id="IPR000525">
    <property type="entry name" value="Initiator_Rep_WH1"/>
</dbReference>
<dbReference type="GO" id="GO:0003887">
    <property type="term" value="F:DNA-directed DNA polymerase activity"/>
    <property type="evidence" value="ECO:0007669"/>
    <property type="project" value="InterPro"/>
</dbReference>
<proteinExistence type="inferred from homology"/>
<dbReference type="OrthoDB" id="9765378at2"/>
<dbReference type="SUPFAM" id="SSF46785">
    <property type="entry name" value="Winged helix' DNA-binding domain"/>
    <property type="match status" value="1"/>
</dbReference>
<dbReference type="Pfam" id="PF01051">
    <property type="entry name" value="Rep3_N"/>
    <property type="match status" value="1"/>
</dbReference>
<protein>
    <recommendedName>
        <fullName evidence="2">Initiator Rep protein WH1 domain-containing protein</fullName>
    </recommendedName>
</protein>
<dbReference type="Gene3D" id="1.10.10.10">
    <property type="entry name" value="Winged helix-like DNA-binding domain superfamily/Winged helix DNA-binding domain"/>
    <property type="match status" value="1"/>
</dbReference>
<dbReference type="InterPro" id="IPR036390">
    <property type="entry name" value="WH_DNA-bd_sf"/>
</dbReference>
<evidence type="ECO:0000256" key="1">
    <source>
        <dbReference type="ARBA" id="ARBA00038283"/>
    </source>
</evidence>
<reference evidence="4" key="1">
    <citation type="submission" date="2015-07" db="EMBL/GenBank/DDBJ databases">
        <title>Genome sequencing project for genomic taxonomy and phylogenomics of Bacillus-like bacteria.</title>
        <authorList>
            <person name="Liu B."/>
            <person name="Wang J."/>
            <person name="Zhu Y."/>
            <person name="Liu G."/>
            <person name="Chen Q."/>
            <person name="Chen Z."/>
            <person name="Lan J."/>
            <person name="Che J."/>
            <person name="Ge C."/>
            <person name="Shi H."/>
            <person name="Pan Z."/>
            <person name="Liu X."/>
        </authorList>
    </citation>
    <scope>NUCLEOTIDE SEQUENCE [LARGE SCALE GENOMIC DNA]</scope>
    <source>
        <strain evidence="4">FJAT-27997</strain>
    </source>
</reference>
<dbReference type="GO" id="GO:0006270">
    <property type="term" value="P:DNA replication initiation"/>
    <property type="evidence" value="ECO:0007669"/>
    <property type="project" value="InterPro"/>
</dbReference>
<comment type="similarity">
    <text evidence="1">Belongs to the initiator RepB protein family.</text>
</comment>
<feature type="domain" description="Initiator Rep protein WH1" evidence="2">
    <location>
        <begin position="25"/>
        <end position="125"/>
    </location>
</feature>